<evidence type="ECO:0000313" key="2">
    <source>
        <dbReference type="Proteomes" id="UP000232693"/>
    </source>
</evidence>
<evidence type="ECO:0000313" key="1">
    <source>
        <dbReference type="EMBL" id="AUD78573.1"/>
    </source>
</evidence>
<dbReference type="KEGG" id="kpd:CW740_04605"/>
<gene>
    <name evidence="1" type="ORF">CW740_04605</name>
</gene>
<proteinExistence type="predicted"/>
<reference evidence="1 2" key="1">
    <citation type="submission" date="2017-12" db="EMBL/GenBank/DDBJ databases">
        <title>Kangiella profundi FT102 completed genome.</title>
        <authorList>
            <person name="Xu J."/>
            <person name="Wang J."/>
            <person name="Lu Y."/>
        </authorList>
    </citation>
    <scope>NUCLEOTIDE SEQUENCE [LARGE SCALE GENOMIC DNA]</scope>
    <source>
        <strain evidence="1 2">FT102</strain>
    </source>
</reference>
<organism evidence="1 2">
    <name type="scientific">Kangiella profundi</name>
    <dbReference type="NCBI Taxonomy" id="1561924"/>
    <lineage>
        <taxon>Bacteria</taxon>
        <taxon>Pseudomonadati</taxon>
        <taxon>Pseudomonadota</taxon>
        <taxon>Gammaproteobacteria</taxon>
        <taxon>Kangiellales</taxon>
        <taxon>Kangiellaceae</taxon>
        <taxon>Kangiella</taxon>
    </lineage>
</organism>
<sequence>MTNNQNGFSLIMGLIILAIMALLGVSIMSSGISSQKIAVVNQEDTMVFHAAQTANSSYVSTYHYDASHIVETAEDAYWDTLPAPKNGYVQCTNEYGDLVDCDSDVRLESDKILKAKVEAFYHDCETAALKCLGNSWDNTGLGCHSFQLIGEGNLDVNKNDVADVGEANTHIEEWVSAVRSCNKTL</sequence>
<dbReference type="RefSeq" id="WP_106646438.1">
    <property type="nucleotide sequence ID" value="NZ_BMGO01000002.1"/>
</dbReference>
<name>A0A2K9AQ73_9GAMM</name>
<dbReference type="OrthoDB" id="6193722at2"/>
<dbReference type="EMBL" id="CP025120">
    <property type="protein sequence ID" value="AUD78573.1"/>
    <property type="molecule type" value="Genomic_DNA"/>
</dbReference>
<dbReference type="Proteomes" id="UP000232693">
    <property type="component" value="Chromosome"/>
</dbReference>
<protein>
    <submittedName>
        <fullName evidence="1">Uncharacterized protein</fullName>
    </submittedName>
</protein>
<keyword evidence="2" id="KW-1185">Reference proteome</keyword>
<dbReference type="AlphaFoldDB" id="A0A2K9AQ73"/>
<accession>A0A2K9AQ73</accession>